<dbReference type="AlphaFoldDB" id="A0A0B7ILY2"/>
<organism evidence="1 2">
    <name type="scientific">Capnocytophaga canimorsus</name>
    <dbReference type="NCBI Taxonomy" id="28188"/>
    <lineage>
        <taxon>Bacteria</taxon>
        <taxon>Pseudomonadati</taxon>
        <taxon>Bacteroidota</taxon>
        <taxon>Flavobacteriia</taxon>
        <taxon>Flavobacteriales</taxon>
        <taxon>Flavobacteriaceae</taxon>
        <taxon>Capnocytophaga</taxon>
    </lineage>
</organism>
<proteinExistence type="predicted"/>
<evidence type="ECO:0000313" key="1">
    <source>
        <dbReference type="EMBL" id="CEN52860.1"/>
    </source>
</evidence>
<evidence type="ECO:0000313" key="2">
    <source>
        <dbReference type="Proteomes" id="UP000039370"/>
    </source>
</evidence>
<accession>A0A0B7ILY2</accession>
<dbReference type="EMBL" id="CDOK01000171">
    <property type="protein sequence ID" value="CEN52860.1"/>
    <property type="molecule type" value="Genomic_DNA"/>
</dbReference>
<name>A0A0B7ILY2_9FLAO</name>
<dbReference type="Proteomes" id="UP000039370">
    <property type="component" value="Unassembled WGS sequence"/>
</dbReference>
<protein>
    <submittedName>
        <fullName evidence="1">Uncharacterized protein</fullName>
    </submittedName>
</protein>
<gene>
    <name evidence="1" type="ORF">CCAN11_280001</name>
</gene>
<sequence>MPLLRGKTQVLKLCHTQTQEVTTSTICLYLNKELMLLLTI</sequence>
<reference evidence="2" key="1">
    <citation type="submission" date="2015-01" db="EMBL/GenBank/DDBJ databases">
        <authorList>
            <person name="MANFREDI Pablo"/>
        </authorList>
    </citation>
    <scope>NUCLEOTIDE SEQUENCE [LARGE SCALE GENOMIC DNA]</scope>
    <source>
        <strain evidence="2">Cc11</strain>
    </source>
</reference>